<dbReference type="STRING" id="1121267.CCUN_0040"/>
<dbReference type="Pfam" id="PF04341">
    <property type="entry name" value="DUF485"/>
    <property type="match status" value="1"/>
</dbReference>
<evidence type="ECO:0000256" key="1">
    <source>
        <dbReference type="SAM" id="Phobius"/>
    </source>
</evidence>
<sequence length="117" mass="13240">MTQEQKNVLLRFRNFVSFRNKISLLLSLVILVLYYVFVFGIGMAPEVLGSRIGTSSVSLGIIYGIFIIVSCIIVTGLYTFVANQYMDKDQDEILSDIEKSGLMEDLKNGKITYKIQE</sequence>
<dbReference type="InterPro" id="IPR007436">
    <property type="entry name" value="DUF485"/>
</dbReference>
<dbReference type="PANTHER" id="PTHR38598:SF1">
    <property type="entry name" value="INNER MEMBRANE PROTEIN YJCH"/>
    <property type="match status" value="1"/>
</dbReference>
<dbReference type="GO" id="GO:0005886">
    <property type="term" value="C:plasma membrane"/>
    <property type="evidence" value="ECO:0007669"/>
    <property type="project" value="TreeGrafter"/>
</dbReference>
<proteinExistence type="predicted"/>
<keyword evidence="1" id="KW-1133">Transmembrane helix</keyword>
<dbReference type="Proteomes" id="UP000192902">
    <property type="component" value="Chromosome"/>
</dbReference>
<reference evidence="2 3" key="1">
    <citation type="submission" date="2017-04" db="EMBL/GenBank/DDBJ databases">
        <title>Complete genome sequence of the Campylobacter cuniculorum type strain LMG24588.</title>
        <authorList>
            <person name="Miller W.G."/>
            <person name="Yee E."/>
            <person name="Revez J."/>
            <person name="Bono J.L."/>
            <person name="Rossi M."/>
        </authorList>
    </citation>
    <scope>NUCLEOTIDE SEQUENCE [LARGE SCALE GENOMIC DNA]</scope>
    <source>
        <strain evidence="2 3">LMG 24588</strain>
    </source>
</reference>
<organism evidence="2 3">
    <name type="scientific">Campylobacter cuniculorum DSM 23162 = LMG 24588</name>
    <dbReference type="NCBI Taxonomy" id="1121267"/>
    <lineage>
        <taxon>Bacteria</taxon>
        <taxon>Pseudomonadati</taxon>
        <taxon>Campylobacterota</taxon>
        <taxon>Epsilonproteobacteria</taxon>
        <taxon>Campylobacterales</taxon>
        <taxon>Campylobacteraceae</taxon>
        <taxon>Campylobacter</taxon>
    </lineage>
</organism>
<dbReference type="eggNOG" id="COG3162">
    <property type="taxonomic scope" value="Bacteria"/>
</dbReference>
<dbReference type="PANTHER" id="PTHR38598">
    <property type="entry name" value="INNER MEMBRANE PROTEIN YJCH"/>
    <property type="match status" value="1"/>
</dbReference>
<dbReference type="AlphaFoldDB" id="A0A1W6BUE1"/>
<evidence type="ECO:0000313" key="2">
    <source>
        <dbReference type="EMBL" id="ARJ55710.1"/>
    </source>
</evidence>
<feature type="transmembrane region" description="Helical" evidence="1">
    <location>
        <begin position="61"/>
        <end position="81"/>
    </location>
</feature>
<dbReference type="KEGG" id="ccun:CCUN_0040"/>
<evidence type="ECO:0000313" key="3">
    <source>
        <dbReference type="Proteomes" id="UP000192902"/>
    </source>
</evidence>
<dbReference type="EMBL" id="CP020867">
    <property type="protein sequence ID" value="ARJ55710.1"/>
    <property type="molecule type" value="Genomic_DNA"/>
</dbReference>
<keyword evidence="1" id="KW-0472">Membrane</keyword>
<keyword evidence="1" id="KW-0812">Transmembrane</keyword>
<feature type="transmembrane region" description="Helical" evidence="1">
    <location>
        <begin position="21"/>
        <end position="41"/>
    </location>
</feature>
<dbReference type="RefSeq" id="WP_027304943.1">
    <property type="nucleotide sequence ID" value="NZ_CP020867.1"/>
</dbReference>
<protein>
    <recommendedName>
        <fullName evidence="4">DUF485 domain protein</fullName>
    </recommendedName>
</protein>
<gene>
    <name evidence="2" type="ORF">CCUN_0040</name>
</gene>
<accession>A0A1W6BUE1</accession>
<dbReference type="InterPro" id="IPR052959">
    <property type="entry name" value="Inner_membrane_assoc"/>
</dbReference>
<evidence type="ECO:0008006" key="4">
    <source>
        <dbReference type="Google" id="ProtNLM"/>
    </source>
</evidence>
<name>A0A1W6BUE1_9BACT</name>
<dbReference type="OrthoDB" id="5360525at2"/>